<dbReference type="GeneID" id="6973320"/>
<dbReference type="CDD" id="cd04301">
    <property type="entry name" value="NAT_SF"/>
    <property type="match status" value="1"/>
</dbReference>
<dbReference type="GO" id="GO:0016747">
    <property type="term" value="F:acyltransferase activity, transferring groups other than amino-acyl groups"/>
    <property type="evidence" value="ECO:0007669"/>
    <property type="project" value="InterPro"/>
</dbReference>
<feature type="compositionally biased region" description="Basic and acidic residues" evidence="1">
    <location>
        <begin position="163"/>
        <end position="178"/>
    </location>
</feature>
<dbReference type="SUPFAM" id="SSF55729">
    <property type="entry name" value="Acyl-CoA N-acyltransferases (Nat)"/>
    <property type="match status" value="1"/>
</dbReference>
<evidence type="ECO:0000313" key="3">
    <source>
        <dbReference type="EMBL" id="ABY70998.1"/>
    </source>
</evidence>
<accession>B4XY71</accession>
<proteinExistence type="predicted"/>
<dbReference type="Proteomes" id="UP000001728">
    <property type="component" value="Segment"/>
</dbReference>
<organism evidence="3 4">
    <name type="scientific">Pseudomonas phage PT2</name>
    <dbReference type="NCBI Taxonomy" id="496396"/>
    <lineage>
        <taxon>Viruses</taxon>
        <taxon>Duplodnaviria</taxon>
        <taxon>Heunggongvirae</taxon>
        <taxon>Uroviricota</taxon>
        <taxon>Caudoviricetes</taxon>
        <taxon>Autographivirales</taxon>
        <taxon>Autoscriptoviridae</taxon>
        <taxon>Krylovirinae</taxon>
        <taxon>Phikmvvirus</taxon>
        <taxon>Phikmvvirus PT2</taxon>
    </lineage>
</organism>
<dbReference type="Pfam" id="PF00583">
    <property type="entry name" value="Acetyltransf_1"/>
    <property type="match status" value="1"/>
</dbReference>
<dbReference type="SMR" id="B4XY71"/>
<dbReference type="EMBL" id="EU236438">
    <property type="protein sequence ID" value="ABY70998.1"/>
    <property type="molecule type" value="Genomic_DNA"/>
</dbReference>
<protein>
    <submittedName>
        <fullName evidence="3">Conserved hypothetical phage protein</fullName>
    </submittedName>
</protein>
<dbReference type="InterPro" id="IPR000182">
    <property type="entry name" value="GNAT_dom"/>
</dbReference>
<evidence type="ECO:0000256" key="1">
    <source>
        <dbReference type="SAM" id="MobiDB-lite"/>
    </source>
</evidence>
<feature type="compositionally biased region" description="Basic and acidic residues" evidence="1">
    <location>
        <begin position="143"/>
        <end position="153"/>
    </location>
</feature>
<dbReference type="KEGG" id="vg:6973320"/>
<evidence type="ECO:0000313" key="4">
    <source>
        <dbReference type="Proteomes" id="UP000001728"/>
    </source>
</evidence>
<feature type="region of interest" description="Disordered" evidence="1">
    <location>
        <begin position="141"/>
        <end position="195"/>
    </location>
</feature>
<dbReference type="InterPro" id="IPR016181">
    <property type="entry name" value="Acyl_CoA_acyltransferase"/>
</dbReference>
<dbReference type="RefSeq" id="YP_002117812.1">
    <property type="nucleotide sequence ID" value="NC_011107.1"/>
</dbReference>
<reference evidence="3 4" key="1">
    <citation type="submission" date="2007-10" db="EMBL/GenBank/DDBJ databases">
        <title>The genomes and proteomes of two new phiKMV-like Pseudomonas bacteriophages.</title>
        <authorList>
            <person name="Glonti T."/>
            <person name="Lingohr E.J."/>
            <person name="Kropinski A.M."/>
            <person name="Chanishvili N."/>
        </authorList>
    </citation>
    <scope>NUCLEOTIDE SEQUENCE [LARGE SCALE GENOMIC DNA]</scope>
    <source>
        <strain evidence="3">PT2</strain>
    </source>
</reference>
<feature type="domain" description="N-acetyltransferase" evidence="2">
    <location>
        <begin position="30"/>
        <end position="111"/>
    </location>
</feature>
<sequence>MNKSIWRVHAKAGTPSELQGLCWLAIQELEEFTLFRSKDDALNTMLDSIEGNDRTELLVFRDGQLAGGACIVFEDDPHVGPCVTAQWQYVLPRYRNSGVVREFIRELHRQAGWGQIPLVCWSHRESDSRYTIHYRRAKPYGQESKEGVGQDHHRQTRGWPAGHRPERRTIRCPKDGRAEPPNATAGGPARTKPAG</sequence>
<dbReference type="Gene3D" id="3.40.630.30">
    <property type="match status" value="1"/>
</dbReference>
<evidence type="ECO:0000259" key="2">
    <source>
        <dbReference type="Pfam" id="PF00583"/>
    </source>
</evidence>
<name>B4XY71_9CAUD</name>